<comment type="caution">
    <text evidence="1">The sequence shown here is derived from an EMBL/GenBank/DDBJ whole genome shotgun (WGS) entry which is preliminary data.</text>
</comment>
<dbReference type="InterPro" id="IPR010133">
    <property type="entry name" value="Bacteriocin_signal_seq"/>
</dbReference>
<protein>
    <submittedName>
        <fullName evidence="1">Bacteriocin</fullName>
    </submittedName>
</protein>
<sequence length="47" mass="5603">MYNEHIGLETYHLRSYLTATFTVLSFEELEQVSGGGMIWMFDERIWT</sequence>
<evidence type="ECO:0000313" key="1">
    <source>
        <dbReference type="EMBL" id="MDI1473937.1"/>
    </source>
</evidence>
<dbReference type="EMBL" id="JARZZP010000006">
    <property type="protein sequence ID" value="MDI1473937.1"/>
    <property type="molecule type" value="Genomic_DNA"/>
</dbReference>
<evidence type="ECO:0000313" key="2">
    <source>
        <dbReference type="Proteomes" id="UP001160991"/>
    </source>
</evidence>
<dbReference type="Proteomes" id="UP001160991">
    <property type="component" value="Unassembled WGS sequence"/>
</dbReference>
<name>A0ABT6PD82_9STRE</name>
<organism evidence="1 2">
    <name type="scientific">Streptococcus taonis</name>
    <dbReference type="NCBI Taxonomy" id="3041623"/>
    <lineage>
        <taxon>Bacteria</taxon>
        <taxon>Bacillati</taxon>
        <taxon>Bacillota</taxon>
        <taxon>Bacilli</taxon>
        <taxon>Lactobacillales</taxon>
        <taxon>Streptococcaceae</taxon>
        <taxon>Streptococcus</taxon>
    </lineage>
</organism>
<gene>
    <name evidence="1" type="ORF">QEZ38_04445</name>
</gene>
<reference evidence="1" key="1">
    <citation type="submission" date="2023-04" db="EMBL/GenBank/DDBJ databases">
        <title>A new Streptococcus species isolated from the patient with bacteremia.</title>
        <authorList>
            <person name="Chen Y.-S."/>
            <person name="Lee C.-Y."/>
            <person name="Chan C.-K."/>
        </authorList>
    </citation>
    <scope>NUCLEOTIDE SEQUENCE</scope>
    <source>
        <strain evidence="1">ST22-14</strain>
    </source>
</reference>
<dbReference type="NCBIfam" id="TIGR01847">
    <property type="entry name" value="bacteriocin_sig"/>
    <property type="match status" value="1"/>
</dbReference>
<accession>A0ABT6PD82</accession>
<keyword evidence="2" id="KW-1185">Reference proteome</keyword>
<proteinExistence type="predicted"/>